<feature type="transmembrane region" description="Helical" evidence="1">
    <location>
        <begin position="12"/>
        <end position="35"/>
    </location>
</feature>
<dbReference type="STRING" id="604330.SAMN04489857_0486"/>
<dbReference type="Proteomes" id="UP000198528">
    <property type="component" value="Unassembled WGS sequence"/>
</dbReference>
<keyword evidence="1" id="KW-0812">Transmembrane</keyword>
<evidence type="ECO:0008006" key="4">
    <source>
        <dbReference type="Google" id="ProtNLM"/>
    </source>
</evidence>
<dbReference type="PANTHER" id="PTHR34300">
    <property type="entry name" value="QUEUOSINE PRECURSOR TRANSPORTER-RELATED"/>
    <property type="match status" value="1"/>
</dbReference>
<reference evidence="3" key="1">
    <citation type="submission" date="2016-10" db="EMBL/GenBank/DDBJ databases">
        <authorList>
            <person name="Varghese N."/>
            <person name="Submissions S."/>
        </authorList>
    </citation>
    <scope>NUCLEOTIDE SEQUENCE [LARGE SCALE GENOMIC DNA]</scope>
    <source>
        <strain evidence="3">DSM 22619</strain>
    </source>
</reference>
<dbReference type="InterPro" id="IPR003744">
    <property type="entry name" value="YhhQ"/>
</dbReference>
<keyword evidence="3" id="KW-1185">Reference proteome</keyword>
<feature type="transmembrane region" description="Helical" evidence="1">
    <location>
        <begin position="123"/>
        <end position="144"/>
    </location>
</feature>
<proteinExistence type="predicted"/>
<organism evidence="2 3">
    <name type="scientific">Parafannyhessea umbonata</name>
    <dbReference type="NCBI Taxonomy" id="604330"/>
    <lineage>
        <taxon>Bacteria</taxon>
        <taxon>Bacillati</taxon>
        <taxon>Actinomycetota</taxon>
        <taxon>Coriobacteriia</taxon>
        <taxon>Coriobacteriales</taxon>
        <taxon>Atopobiaceae</taxon>
        <taxon>Parafannyhessea</taxon>
    </lineage>
</organism>
<name>A0A1G6HUK0_9ACTN</name>
<sequence>MFRDFFRDYRLLLRNVPSANVTLFVLSVVLMNLLANKELVSLPYLALDCGITLSWVSFLCMDMITKRFGAKASIKISVFALACNLAVVALLWLVSLAPGHWGAYYSSGLASVDAGLNATFGGSWYVVLGSTISMLLSSVTNSLLNQFIGSKFVRDNFGTFAARSYTSTLVGQLVDNLTFAIIVSHTFFGWTWIQVLSCSVTGALVELLCEVVLSPIGFCVVRQWERDGVGQAYLDAQGEKNAASAAAVDAVVAREA</sequence>
<dbReference type="Pfam" id="PF02592">
    <property type="entry name" value="Vut_1"/>
    <property type="match status" value="1"/>
</dbReference>
<gene>
    <name evidence="2" type="ORF">SAMN04487824_101155</name>
</gene>
<keyword evidence="1" id="KW-0472">Membrane</keyword>
<evidence type="ECO:0000256" key="1">
    <source>
        <dbReference type="SAM" id="Phobius"/>
    </source>
</evidence>
<evidence type="ECO:0000313" key="3">
    <source>
        <dbReference type="Proteomes" id="UP000198528"/>
    </source>
</evidence>
<protein>
    <recommendedName>
        <fullName evidence="4">VUT family protein</fullName>
    </recommendedName>
</protein>
<feature type="transmembrane region" description="Helical" evidence="1">
    <location>
        <begin position="41"/>
        <end position="64"/>
    </location>
</feature>
<accession>A0A1G6HUK0</accession>
<evidence type="ECO:0000313" key="2">
    <source>
        <dbReference type="EMBL" id="SDB97833.1"/>
    </source>
</evidence>
<dbReference type="EMBL" id="FMZL01000001">
    <property type="protein sequence ID" value="SDB97833.1"/>
    <property type="molecule type" value="Genomic_DNA"/>
</dbReference>
<keyword evidence="1" id="KW-1133">Transmembrane helix</keyword>
<dbReference type="PANTHER" id="PTHR34300:SF2">
    <property type="entry name" value="QUEUOSINE PRECURSOR TRANSPORTER-RELATED"/>
    <property type="match status" value="1"/>
</dbReference>
<dbReference type="AlphaFoldDB" id="A0A1G6HUK0"/>
<dbReference type="RefSeq" id="WP_090844428.1">
    <property type="nucleotide sequence ID" value="NZ_FMZL01000001.1"/>
</dbReference>
<feature type="transmembrane region" description="Helical" evidence="1">
    <location>
        <begin position="76"/>
        <end position="103"/>
    </location>
</feature>